<keyword evidence="1" id="KW-1133">Transmembrane helix</keyword>
<protein>
    <recommendedName>
        <fullName evidence="4">Surface antigen</fullName>
    </recommendedName>
</protein>
<organism evidence="2 3">
    <name type="scientific">Plasmodium falciparum FCH/4</name>
    <dbReference type="NCBI Taxonomy" id="1036724"/>
    <lineage>
        <taxon>Eukaryota</taxon>
        <taxon>Sar</taxon>
        <taxon>Alveolata</taxon>
        <taxon>Apicomplexa</taxon>
        <taxon>Aconoidasida</taxon>
        <taxon>Haemosporida</taxon>
        <taxon>Plasmodiidae</taxon>
        <taxon>Plasmodium</taxon>
        <taxon>Plasmodium (Laverania)</taxon>
    </lineage>
</organism>
<sequence length="357" mass="39681">IYNQRNHKSTTHHTLKIPITRLLCECELYTPANYDNDPEMKRVMQQFVDRTTQRFHEYDDRMKTTRQKCKDQCDKEIQKIILKDKLEKQMEQQLTTLETKIDTDDIPTCICEKSMVDKMEKNCMKCAQNLGGIVAPSSGVLAGIAEGALYAWKPTALKIAIDKAITAGASEIWAARILAGAEAGKKAVIAELQALGVYNVRNKPWELIIGSKNNTALTMISDIIRLKKNEFCSMASKGENPMCTNITIKLGTITENGSPGLTDNIAIPQKAQEIVTQAIGAADAAAETAEKGVTNAITTEQTTLIEAGFNSSISSINAAIIAIVVIILVMVIIYLILRYRRKKKMKKKLQYIKLLKE</sequence>
<dbReference type="NCBIfam" id="TIGR01477">
    <property type="entry name" value="RIFIN"/>
    <property type="match status" value="1"/>
</dbReference>
<dbReference type="Pfam" id="PF02009">
    <property type="entry name" value="RIFIN"/>
    <property type="match status" value="1"/>
</dbReference>
<dbReference type="AlphaFoldDB" id="A0A024VML4"/>
<evidence type="ECO:0000256" key="1">
    <source>
        <dbReference type="SAM" id="Phobius"/>
    </source>
</evidence>
<evidence type="ECO:0000313" key="3">
    <source>
        <dbReference type="Proteomes" id="UP000030656"/>
    </source>
</evidence>
<evidence type="ECO:0008006" key="4">
    <source>
        <dbReference type="Google" id="ProtNLM"/>
    </source>
</evidence>
<dbReference type="SUPFAM" id="SSF47473">
    <property type="entry name" value="EF-hand"/>
    <property type="match status" value="1"/>
</dbReference>
<keyword evidence="1" id="KW-0812">Transmembrane</keyword>
<accession>A0A024VML4</accession>
<gene>
    <name evidence="2" type="ORF">PFFCH_02841</name>
</gene>
<name>A0A024VML4_PLAFA</name>
<reference evidence="2 3" key="1">
    <citation type="submission" date="2013-02" db="EMBL/GenBank/DDBJ databases">
        <title>The Genome Annotation of Plasmodium falciparum FCH/4.</title>
        <authorList>
            <consortium name="The Broad Institute Genome Sequencing Platform"/>
            <consortium name="The Broad Institute Genome Sequencing Center for Infectious Disease"/>
            <person name="Neafsey D."/>
            <person name="Hoffman S."/>
            <person name="Volkman S."/>
            <person name="Rosenthal P."/>
            <person name="Walker B."/>
            <person name="Young S.K."/>
            <person name="Zeng Q."/>
            <person name="Gargeya S."/>
            <person name="Fitzgerald M."/>
            <person name="Haas B."/>
            <person name="Abouelleil A."/>
            <person name="Allen A.W."/>
            <person name="Alvarado L."/>
            <person name="Arachchi H.M."/>
            <person name="Berlin A.M."/>
            <person name="Chapman S.B."/>
            <person name="Gainer-Dewar J."/>
            <person name="Goldberg J."/>
            <person name="Griggs A."/>
            <person name="Gujja S."/>
            <person name="Hansen M."/>
            <person name="Howarth C."/>
            <person name="Imamovic A."/>
            <person name="Ireland A."/>
            <person name="Larimer J."/>
            <person name="McCowan C."/>
            <person name="Murphy C."/>
            <person name="Pearson M."/>
            <person name="Poon T.W."/>
            <person name="Priest M."/>
            <person name="Roberts A."/>
            <person name="Saif S."/>
            <person name="Shea T."/>
            <person name="Sisk P."/>
            <person name="Sykes S."/>
            <person name="Wortman J."/>
            <person name="Nusbaum C."/>
            <person name="Birren B."/>
        </authorList>
    </citation>
    <scope>NUCLEOTIDE SEQUENCE [LARGE SCALE GENOMIC DNA]</scope>
    <source>
        <strain evidence="2 3">FCH/4</strain>
    </source>
</reference>
<feature type="transmembrane region" description="Helical" evidence="1">
    <location>
        <begin position="316"/>
        <end position="337"/>
    </location>
</feature>
<dbReference type="InterPro" id="IPR011992">
    <property type="entry name" value="EF-hand-dom_pair"/>
</dbReference>
<evidence type="ECO:0000313" key="2">
    <source>
        <dbReference type="EMBL" id="ETW29727.1"/>
    </source>
</evidence>
<reference evidence="2 3" key="2">
    <citation type="submission" date="2013-02" db="EMBL/GenBank/DDBJ databases">
        <title>The Genome Sequence of Plasmodium falciparum FCH/4.</title>
        <authorList>
            <consortium name="The Broad Institute Genome Sequencing Platform"/>
            <consortium name="The Broad Institute Genome Sequencing Center for Infectious Disease"/>
            <person name="Neafsey D."/>
            <person name="Cheeseman I."/>
            <person name="Volkman S."/>
            <person name="Adams J."/>
            <person name="Walker B."/>
            <person name="Young S.K."/>
            <person name="Zeng Q."/>
            <person name="Gargeya S."/>
            <person name="Fitzgerald M."/>
            <person name="Haas B."/>
            <person name="Abouelleil A."/>
            <person name="Alvarado L."/>
            <person name="Arachchi H.M."/>
            <person name="Berlin A.M."/>
            <person name="Chapman S.B."/>
            <person name="Dewar J."/>
            <person name="Goldberg J."/>
            <person name="Griggs A."/>
            <person name="Gujja S."/>
            <person name="Hansen M."/>
            <person name="Howarth C."/>
            <person name="Imamovic A."/>
            <person name="Larimer J."/>
            <person name="McCowan C."/>
            <person name="Murphy C."/>
            <person name="Neiman D."/>
            <person name="Pearson M."/>
            <person name="Priest M."/>
            <person name="Roberts A."/>
            <person name="Saif S."/>
            <person name="Shea T."/>
            <person name="Sisk P."/>
            <person name="Sykes S."/>
            <person name="Wortman J."/>
            <person name="Nusbaum C."/>
            <person name="Birren B."/>
        </authorList>
    </citation>
    <scope>NUCLEOTIDE SEQUENCE [LARGE SCALE GENOMIC DNA]</scope>
    <source>
        <strain evidence="2 3">FCH/4</strain>
    </source>
</reference>
<dbReference type="InterPro" id="IPR006373">
    <property type="entry name" value="VSA_Rifin"/>
</dbReference>
<feature type="non-terminal residue" evidence="2">
    <location>
        <position position="1"/>
    </location>
</feature>
<proteinExistence type="predicted"/>
<dbReference type="EMBL" id="KI927954">
    <property type="protein sequence ID" value="ETW29727.1"/>
    <property type="molecule type" value="Genomic_DNA"/>
</dbReference>
<keyword evidence="1" id="KW-0472">Membrane</keyword>
<dbReference type="Proteomes" id="UP000030656">
    <property type="component" value="Unassembled WGS sequence"/>
</dbReference>